<sequence length="384" mass="40668">INEVTAKDGGTYICYISVESTSGKLNIPINTPVAVETVVPNAPTSNKPDPDFFGVGNSYTLTCGWYDSPGVTYKWMEGTQVIAGATSMTYTLQAKSGTNVYTCQIVFNKMSSLSSKGLTVAAKNIISVIVTLAGTTVSNTTIKPLNSGKVSLECKAITAASSSGTITYGWLKNDQKLADQADDSYEFTAGTASDGEIKCTATLGSETATSEKVIVTSVATLEAPVVEVYNYSLFSGQQVYPAGGSYMLICRTASHTDSVYYVWMKDGSILIQLPKRSYTISNAKQGKDGDSGVYTCRAVQGLSTVTSSNAVTINIADPGLPCKFVTDCQGVQYMPSCVNNRCECANGYMPKGSTCTSDVSPLGASVALLIAATLARWLFQKELF</sequence>
<feature type="non-terminal residue" evidence="2">
    <location>
        <position position="384"/>
    </location>
</feature>
<dbReference type="AlphaFoldDB" id="A0A8S3YX00"/>
<reference evidence="2" key="1">
    <citation type="submission" date="2021-04" db="EMBL/GenBank/DDBJ databases">
        <authorList>
            <consortium name="Molecular Ecology Group"/>
        </authorList>
    </citation>
    <scope>NUCLEOTIDE SEQUENCE</scope>
</reference>
<dbReference type="InterPro" id="IPR013783">
    <property type="entry name" value="Ig-like_fold"/>
</dbReference>
<comment type="caution">
    <text evidence="2">The sequence shown here is derived from an EMBL/GenBank/DDBJ whole genome shotgun (WGS) entry which is preliminary data.</text>
</comment>
<dbReference type="Pfam" id="PF13895">
    <property type="entry name" value="Ig_2"/>
    <property type="match status" value="1"/>
</dbReference>
<accession>A0A8S3YX00</accession>
<dbReference type="Proteomes" id="UP000678393">
    <property type="component" value="Unassembled WGS sequence"/>
</dbReference>
<dbReference type="Gene3D" id="2.60.40.10">
    <property type="entry name" value="Immunoglobulins"/>
    <property type="match status" value="3"/>
</dbReference>
<gene>
    <name evidence="2" type="ORF">CUNI_LOCUS7211</name>
</gene>
<feature type="domain" description="Ig-like" evidence="1">
    <location>
        <begin position="40"/>
        <end position="119"/>
    </location>
</feature>
<dbReference type="InterPro" id="IPR036179">
    <property type="entry name" value="Ig-like_dom_sf"/>
</dbReference>
<evidence type="ECO:0000313" key="2">
    <source>
        <dbReference type="EMBL" id="CAG5121653.1"/>
    </source>
</evidence>
<feature type="domain" description="Ig-like" evidence="1">
    <location>
        <begin position="150"/>
        <end position="216"/>
    </location>
</feature>
<organism evidence="2 3">
    <name type="scientific">Candidula unifasciata</name>
    <dbReference type="NCBI Taxonomy" id="100452"/>
    <lineage>
        <taxon>Eukaryota</taxon>
        <taxon>Metazoa</taxon>
        <taxon>Spiralia</taxon>
        <taxon>Lophotrochozoa</taxon>
        <taxon>Mollusca</taxon>
        <taxon>Gastropoda</taxon>
        <taxon>Heterobranchia</taxon>
        <taxon>Euthyneura</taxon>
        <taxon>Panpulmonata</taxon>
        <taxon>Eupulmonata</taxon>
        <taxon>Stylommatophora</taxon>
        <taxon>Helicina</taxon>
        <taxon>Helicoidea</taxon>
        <taxon>Geomitridae</taxon>
        <taxon>Candidula</taxon>
    </lineage>
</organism>
<dbReference type="PROSITE" id="PS50835">
    <property type="entry name" value="IG_LIKE"/>
    <property type="match status" value="3"/>
</dbReference>
<dbReference type="PANTHER" id="PTHR44663">
    <property type="entry name" value="JUNCTIONAL ADHESION MOLECULE B"/>
    <property type="match status" value="1"/>
</dbReference>
<evidence type="ECO:0000313" key="3">
    <source>
        <dbReference type="Proteomes" id="UP000678393"/>
    </source>
</evidence>
<proteinExistence type="predicted"/>
<dbReference type="SUPFAM" id="SSF48726">
    <property type="entry name" value="Immunoglobulin"/>
    <property type="match status" value="1"/>
</dbReference>
<protein>
    <recommendedName>
        <fullName evidence="1">Ig-like domain-containing protein</fullName>
    </recommendedName>
</protein>
<dbReference type="PANTHER" id="PTHR44663:SF2">
    <property type="entry name" value="JUNCTIONAL ADHESION MOLECULE B"/>
    <property type="match status" value="1"/>
</dbReference>
<feature type="domain" description="Ig-like" evidence="1">
    <location>
        <begin position="224"/>
        <end position="312"/>
    </location>
</feature>
<name>A0A8S3YX00_9EUPU</name>
<dbReference type="InterPro" id="IPR042625">
    <property type="entry name" value="JAM2"/>
</dbReference>
<keyword evidence="3" id="KW-1185">Reference proteome</keyword>
<evidence type="ECO:0000259" key="1">
    <source>
        <dbReference type="PROSITE" id="PS50835"/>
    </source>
</evidence>
<dbReference type="EMBL" id="CAJHNH020001133">
    <property type="protein sequence ID" value="CAG5121653.1"/>
    <property type="molecule type" value="Genomic_DNA"/>
</dbReference>
<dbReference type="InterPro" id="IPR007110">
    <property type="entry name" value="Ig-like_dom"/>
</dbReference>